<keyword evidence="2" id="KW-1003">Cell membrane</keyword>
<gene>
    <name evidence="10" type="ORF">QP029_02440</name>
</gene>
<feature type="transmembrane region" description="Helical" evidence="9">
    <location>
        <begin position="286"/>
        <end position="303"/>
    </location>
</feature>
<feature type="transmembrane region" description="Helical" evidence="9">
    <location>
        <begin position="118"/>
        <end position="136"/>
    </location>
</feature>
<evidence type="ECO:0000256" key="8">
    <source>
        <dbReference type="SAM" id="MobiDB-lite"/>
    </source>
</evidence>
<name>A0ABY8VMG4_9CORY</name>
<dbReference type="EMBL" id="CP126970">
    <property type="protein sequence ID" value="WIM70708.1"/>
    <property type="molecule type" value="Genomic_DNA"/>
</dbReference>
<feature type="transmembrane region" description="Helical" evidence="9">
    <location>
        <begin position="258"/>
        <end position="279"/>
    </location>
</feature>
<evidence type="ECO:0000256" key="3">
    <source>
        <dbReference type="ARBA" id="ARBA00022679"/>
    </source>
</evidence>
<accession>A0ABY8VMG4</accession>
<organism evidence="10 11">
    <name type="scientific">Corynebacterium suedekumii</name>
    <dbReference type="NCBI Taxonomy" id="3049801"/>
    <lineage>
        <taxon>Bacteria</taxon>
        <taxon>Bacillati</taxon>
        <taxon>Actinomycetota</taxon>
        <taxon>Actinomycetes</taxon>
        <taxon>Mycobacteriales</taxon>
        <taxon>Corynebacteriaceae</taxon>
        <taxon>Corynebacterium</taxon>
    </lineage>
</organism>
<feature type="transmembrane region" description="Helical" evidence="9">
    <location>
        <begin position="337"/>
        <end position="356"/>
    </location>
</feature>
<evidence type="ECO:0000256" key="9">
    <source>
        <dbReference type="SAM" id="Phobius"/>
    </source>
</evidence>
<evidence type="ECO:0000313" key="10">
    <source>
        <dbReference type="EMBL" id="WIM70708.1"/>
    </source>
</evidence>
<evidence type="ECO:0000256" key="5">
    <source>
        <dbReference type="ARBA" id="ARBA00022989"/>
    </source>
</evidence>
<feature type="transmembrane region" description="Helical" evidence="9">
    <location>
        <begin position="93"/>
        <end position="111"/>
    </location>
</feature>
<dbReference type="RefSeq" id="WP_284875288.1">
    <property type="nucleotide sequence ID" value="NZ_CP126970.1"/>
</dbReference>
<feature type="transmembrane region" description="Helical" evidence="9">
    <location>
        <begin position="376"/>
        <end position="397"/>
    </location>
</feature>
<reference evidence="10 11" key="1">
    <citation type="submission" date="2023-05" db="EMBL/GenBank/DDBJ databases">
        <title>Corynebacterium suedekumii sp. nov. and Corynebacterium breve sp. nov. isolated from raw cow's milk.</title>
        <authorList>
            <person name="Baer M.K."/>
            <person name="Mehl L."/>
            <person name="Hellmuth R."/>
            <person name="Marke G."/>
            <person name="Lipski A."/>
        </authorList>
    </citation>
    <scope>NUCLEOTIDE SEQUENCE [LARGE SCALE GENOMIC DNA]</scope>
    <source>
        <strain evidence="10 11">LM112</strain>
    </source>
</reference>
<keyword evidence="6 9" id="KW-0472">Membrane</keyword>
<evidence type="ECO:0000256" key="7">
    <source>
        <dbReference type="ARBA" id="ARBA00024033"/>
    </source>
</evidence>
<comment type="subcellular location">
    <subcellularLocation>
        <location evidence="1">Cell membrane</location>
        <topology evidence="1">Multi-pass membrane protein</topology>
    </subcellularLocation>
</comment>
<evidence type="ECO:0000313" key="11">
    <source>
        <dbReference type="Proteomes" id="UP001238805"/>
    </source>
</evidence>
<protein>
    <submittedName>
        <fullName evidence="10">Glycosyltransferase 87 family protein</fullName>
    </submittedName>
</protein>
<sequence>MSTRLRGAPTLIVALTALVLWILDRESTVPEGFNLGLHTPSDLTVYLLGGQRVNDGGDLYATPLLGDLPFTYPPFAAAVFRWLATLSPDLATILWQTANLAALAGVILLVLHERGKRIDAPAIAVGLLLTVAMLAFEPVRGSFYYGQINLLLLLLIACDILPRHNRWPGIGVGLAAGLKLTPAFTGLIFLLQRRWWAALISVGTFLVTVIIGFLFVPDAMTFWREAMFNSDRVGVHANPGAQSWRSVLERVLGVESTAVWLVAVVLTVAAVALGVWVALRRDNRSMALVIAGIGSSLVSPFSWFHHWVWVVPLAVCLIVGVTDLLGRTWWSAQLGALLSLVAVALVSLPWASAILWPDLSFHGAADDPTAPWNLAFTLFGLLVILGYTALGFAAEAFSAGSRRPPRRNDADPARTTVPDRPGR</sequence>
<keyword evidence="11" id="KW-1185">Reference proteome</keyword>
<feature type="transmembrane region" description="Helical" evidence="9">
    <location>
        <begin position="195"/>
        <end position="216"/>
    </location>
</feature>
<evidence type="ECO:0000256" key="1">
    <source>
        <dbReference type="ARBA" id="ARBA00004651"/>
    </source>
</evidence>
<keyword evidence="4 9" id="KW-0812">Transmembrane</keyword>
<comment type="similarity">
    <text evidence="7">Belongs to the glycosyltransferase 87 family.</text>
</comment>
<keyword evidence="5 9" id="KW-1133">Transmembrane helix</keyword>
<evidence type="ECO:0000256" key="4">
    <source>
        <dbReference type="ARBA" id="ARBA00022692"/>
    </source>
</evidence>
<dbReference type="Proteomes" id="UP001238805">
    <property type="component" value="Chromosome"/>
</dbReference>
<dbReference type="Pfam" id="PF09594">
    <property type="entry name" value="GT87"/>
    <property type="match status" value="1"/>
</dbReference>
<feature type="region of interest" description="Disordered" evidence="8">
    <location>
        <begin position="400"/>
        <end position="423"/>
    </location>
</feature>
<keyword evidence="3" id="KW-0808">Transferase</keyword>
<feature type="transmembrane region" description="Helical" evidence="9">
    <location>
        <begin position="309"/>
        <end position="330"/>
    </location>
</feature>
<dbReference type="InterPro" id="IPR018584">
    <property type="entry name" value="GT87"/>
</dbReference>
<evidence type="ECO:0000256" key="2">
    <source>
        <dbReference type="ARBA" id="ARBA00022475"/>
    </source>
</evidence>
<proteinExistence type="inferred from homology"/>
<evidence type="ECO:0000256" key="6">
    <source>
        <dbReference type="ARBA" id="ARBA00023136"/>
    </source>
</evidence>